<comment type="pathway">
    <text evidence="9">Metabolic intermediate biosynthesis; acetyl-CoA biosynthesis; acetyl-CoA from acetate: step 1/2.</text>
</comment>
<organism evidence="11 13">
    <name type="scientific">Acetobacter cibinongensis</name>
    <dbReference type="NCBI Taxonomy" id="146475"/>
    <lineage>
        <taxon>Bacteria</taxon>
        <taxon>Pseudomonadati</taxon>
        <taxon>Pseudomonadota</taxon>
        <taxon>Alphaproteobacteria</taxon>
        <taxon>Acetobacterales</taxon>
        <taxon>Acetobacteraceae</taxon>
        <taxon>Acetobacter</taxon>
    </lineage>
</organism>
<keyword evidence="3 9" id="KW-0808">Transferase</keyword>
<comment type="function">
    <text evidence="9">Catalyzes the formation of acetyl phosphate from acetate and ATP. Can also catalyze the reverse reaction.</text>
</comment>
<dbReference type="GO" id="GO:0005524">
    <property type="term" value="F:ATP binding"/>
    <property type="evidence" value="ECO:0007669"/>
    <property type="project" value="UniProtKB-KW"/>
</dbReference>
<dbReference type="InterPro" id="IPR004372">
    <property type="entry name" value="Ac/propionate_kinase"/>
</dbReference>
<dbReference type="EMBL" id="BAMV01000001">
    <property type="protein sequence ID" value="GAN58998.1"/>
    <property type="molecule type" value="Genomic_DNA"/>
</dbReference>
<comment type="similarity">
    <text evidence="1 9 10">Belongs to the acetokinase family.</text>
</comment>
<keyword evidence="2 9" id="KW-0963">Cytoplasm</keyword>
<dbReference type="GO" id="GO:0000287">
    <property type="term" value="F:magnesium ion binding"/>
    <property type="evidence" value="ECO:0007669"/>
    <property type="project" value="UniProtKB-UniRule"/>
</dbReference>
<feature type="binding site" evidence="9">
    <location>
        <position position="9"/>
    </location>
    <ligand>
        <name>Mg(2+)</name>
        <dbReference type="ChEBI" id="CHEBI:18420"/>
    </ligand>
</feature>
<accession>A0A6N3SP12</accession>
<dbReference type="SUPFAM" id="SSF53067">
    <property type="entry name" value="Actin-like ATPase domain"/>
    <property type="match status" value="2"/>
</dbReference>
<evidence type="ECO:0000313" key="11">
    <source>
        <dbReference type="EMBL" id="GAN58998.1"/>
    </source>
</evidence>
<keyword evidence="4 9" id="KW-0479">Metal-binding</keyword>
<evidence type="ECO:0000256" key="5">
    <source>
        <dbReference type="ARBA" id="ARBA00022741"/>
    </source>
</evidence>
<dbReference type="Pfam" id="PF00871">
    <property type="entry name" value="Acetate_kinase"/>
    <property type="match status" value="1"/>
</dbReference>
<proteinExistence type="inferred from homology"/>
<dbReference type="Gene3D" id="3.30.420.40">
    <property type="match status" value="2"/>
</dbReference>
<dbReference type="UniPathway" id="UPA00340">
    <property type="reaction ID" value="UER00458"/>
</dbReference>
<evidence type="ECO:0000256" key="3">
    <source>
        <dbReference type="ARBA" id="ARBA00022679"/>
    </source>
</evidence>
<comment type="cofactor">
    <cofactor evidence="9">
        <name>Mg(2+)</name>
        <dbReference type="ChEBI" id="CHEBI:18420"/>
    </cofactor>
    <cofactor evidence="9">
        <name>Mn(2+)</name>
        <dbReference type="ChEBI" id="CHEBI:29035"/>
    </cofactor>
    <text evidence="9">Mg(2+). Can also accept Mn(2+).</text>
</comment>
<dbReference type="STRING" id="1231339.Abci_001_014"/>
<reference evidence="11 13" key="1">
    <citation type="submission" date="2012-11" db="EMBL/GenBank/DDBJ databases">
        <title>Whole genome sequence of Acetobacter cibinongensis 4H-1.</title>
        <authorList>
            <person name="Azuma Y."/>
            <person name="Higashiura N."/>
            <person name="Hirakawa H."/>
            <person name="Matsushita K."/>
        </authorList>
    </citation>
    <scope>NUCLEOTIDE SEQUENCE [LARGE SCALE GENOMIC DNA]</scope>
    <source>
        <strain evidence="11 13">4H-1</strain>
    </source>
</reference>
<evidence type="ECO:0000256" key="8">
    <source>
        <dbReference type="ARBA" id="ARBA00022842"/>
    </source>
</evidence>
<dbReference type="PANTHER" id="PTHR21060:SF21">
    <property type="entry name" value="ACETATE KINASE"/>
    <property type="match status" value="1"/>
</dbReference>
<evidence type="ECO:0000313" key="14">
    <source>
        <dbReference type="Proteomes" id="UP000321891"/>
    </source>
</evidence>
<comment type="subcellular location">
    <subcellularLocation>
        <location evidence="9">Cytoplasm</location>
    </subcellularLocation>
</comment>
<dbReference type="GO" id="GO:0005829">
    <property type="term" value="C:cytosol"/>
    <property type="evidence" value="ECO:0007669"/>
    <property type="project" value="TreeGrafter"/>
</dbReference>
<dbReference type="AlphaFoldDB" id="A0A0D6N0A0"/>
<keyword evidence="6 9" id="KW-0418">Kinase</keyword>
<dbReference type="InterPro" id="IPR000890">
    <property type="entry name" value="Aliphatic_acid_kin_short-chain"/>
</dbReference>
<reference evidence="12 14" key="2">
    <citation type="submission" date="2019-07" db="EMBL/GenBank/DDBJ databases">
        <title>Whole genome shotgun sequence of Acetobacter cibinongensis NBRC 16605.</title>
        <authorList>
            <person name="Hosoyama A."/>
            <person name="Uohara A."/>
            <person name="Ohji S."/>
            <person name="Ichikawa N."/>
        </authorList>
    </citation>
    <scope>NUCLEOTIDE SEQUENCE [LARGE SCALE GENOMIC DNA]</scope>
    <source>
        <strain evidence="12 14">NBRC 16605</strain>
    </source>
</reference>
<dbReference type="InterPro" id="IPR023865">
    <property type="entry name" value="Aliphatic_acid_kinase_CS"/>
</dbReference>
<name>A0A0D6N0A0_9PROT</name>
<comment type="catalytic activity">
    <reaction evidence="9">
        <text>acetate + ATP = acetyl phosphate + ADP</text>
        <dbReference type="Rhea" id="RHEA:11352"/>
        <dbReference type="ChEBI" id="CHEBI:22191"/>
        <dbReference type="ChEBI" id="CHEBI:30089"/>
        <dbReference type="ChEBI" id="CHEBI:30616"/>
        <dbReference type="ChEBI" id="CHEBI:456216"/>
        <dbReference type="EC" id="2.7.2.1"/>
    </reaction>
</comment>
<feature type="site" description="Transition state stabilizer" evidence="9">
    <location>
        <position position="238"/>
    </location>
</feature>
<feature type="site" description="Transition state stabilizer" evidence="9">
    <location>
        <position position="178"/>
    </location>
</feature>
<feature type="binding site" evidence="9">
    <location>
        <position position="384"/>
    </location>
    <ligand>
        <name>Mg(2+)</name>
        <dbReference type="ChEBI" id="CHEBI:18420"/>
    </ligand>
</feature>
<feature type="binding site" evidence="9">
    <location>
        <begin position="333"/>
        <end position="337"/>
    </location>
    <ligand>
        <name>ATP</name>
        <dbReference type="ChEBI" id="CHEBI:30616"/>
    </ligand>
</feature>
<dbReference type="GO" id="GO:0006085">
    <property type="term" value="P:acetyl-CoA biosynthetic process"/>
    <property type="evidence" value="ECO:0007669"/>
    <property type="project" value="UniProtKB-UniRule"/>
</dbReference>
<dbReference type="GO" id="GO:0006083">
    <property type="term" value="P:acetate metabolic process"/>
    <property type="evidence" value="ECO:0007669"/>
    <property type="project" value="TreeGrafter"/>
</dbReference>
<dbReference type="EC" id="2.7.2.1" evidence="9"/>
<keyword evidence="8 9" id="KW-0460">Magnesium</keyword>
<keyword evidence="5 9" id="KW-0547">Nucleotide-binding</keyword>
<feature type="active site" description="Proton donor/acceptor" evidence="9">
    <location>
        <position position="147"/>
    </location>
</feature>
<evidence type="ECO:0000256" key="6">
    <source>
        <dbReference type="ARBA" id="ARBA00022777"/>
    </source>
</evidence>
<keyword evidence="14" id="KW-1185">Reference proteome</keyword>
<evidence type="ECO:0000313" key="12">
    <source>
        <dbReference type="EMBL" id="GEL58862.1"/>
    </source>
</evidence>
<dbReference type="InterPro" id="IPR043129">
    <property type="entry name" value="ATPase_NBD"/>
</dbReference>
<dbReference type="HAMAP" id="MF_00020">
    <property type="entry name" value="Acetate_kinase"/>
    <property type="match status" value="1"/>
</dbReference>
<dbReference type="PANTHER" id="PTHR21060">
    <property type="entry name" value="ACETATE KINASE"/>
    <property type="match status" value="1"/>
</dbReference>
<dbReference type="Proteomes" id="UP000321891">
    <property type="component" value="Unassembled WGS sequence"/>
</dbReference>
<evidence type="ECO:0000256" key="2">
    <source>
        <dbReference type="ARBA" id="ARBA00022490"/>
    </source>
</evidence>
<gene>
    <name evidence="9 12" type="primary">ackA</name>
    <name evidence="11" type="ORF">Abci_001_014</name>
    <name evidence="12" type="ORF">ACI01nite_14640</name>
</gene>
<keyword evidence="7 9" id="KW-0067">ATP-binding</keyword>
<feature type="binding site" evidence="9">
    <location>
        <position position="90"/>
    </location>
    <ligand>
        <name>substrate</name>
    </ligand>
</feature>
<dbReference type="GO" id="GO:0008776">
    <property type="term" value="F:acetate kinase activity"/>
    <property type="evidence" value="ECO:0007669"/>
    <property type="project" value="UniProtKB-UniRule"/>
</dbReference>
<dbReference type="PIRSF" id="PIRSF000722">
    <property type="entry name" value="Acetate_prop_kin"/>
    <property type="match status" value="1"/>
</dbReference>
<evidence type="ECO:0000256" key="7">
    <source>
        <dbReference type="ARBA" id="ARBA00022840"/>
    </source>
</evidence>
<feature type="binding site" evidence="9">
    <location>
        <begin position="280"/>
        <end position="282"/>
    </location>
    <ligand>
        <name>ATP</name>
        <dbReference type="ChEBI" id="CHEBI:30616"/>
    </ligand>
</feature>
<evidence type="ECO:0000313" key="13">
    <source>
        <dbReference type="Proteomes" id="UP000032671"/>
    </source>
</evidence>
<evidence type="ECO:0000256" key="10">
    <source>
        <dbReference type="RuleBase" id="RU003835"/>
    </source>
</evidence>
<dbReference type="Proteomes" id="UP000032671">
    <property type="component" value="Unassembled WGS sequence"/>
</dbReference>
<dbReference type="NCBIfam" id="TIGR00016">
    <property type="entry name" value="ackA"/>
    <property type="match status" value="1"/>
</dbReference>
<feature type="binding site" evidence="9">
    <location>
        <begin position="205"/>
        <end position="209"/>
    </location>
    <ligand>
        <name>ATP</name>
        <dbReference type="ChEBI" id="CHEBI:30616"/>
    </ligand>
</feature>
<accession>A0A0D6N0A0</accession>
<sequence>MQDVIVVFNSGSSSLKFTVFRSDNGHAGQRVLKGEIEQNPQGAKFVAKDHAGTIVAQENWSETGLDIYDHLFRWFGSFSRQTRVVAVGHRIVHGGSEFLKPVLITADVLEKLDQLTPFDPLHQQATLAPAKAIAGKRPDIQQVACFDTTFHSTIPTMARLLPLPRRYAERGVKRYGFHGISYSYISGRLAEIDPALARGRTIIAHLGSGASLCALKDGKSIETTMGFSALDGLMMGTRCGAIDPGALLYMVQEEKADWQGLVNTLYHHSGLLGVSGVSSDMRVLRDALAQGSQPEQAEHIAQALQLFVYRIIQEIGALTAVMGGLDGIVFTAGIGEHDAVLRREVCQALAWAGVKLDDTANAQHAAVISATESSITLRVEPTDEGLEIYKNVVEIIR</sequence>
<comment type="subunit">
    <text evidence="9">Homodimer.</text>
</comment>
<feature type="binding site" evidence="9">
    <location>
        <position position="16"/>
    </location>
    <ligand>
        <name>ATP</name>
        <dbReference type="ChEBI" id="CHEBI:30616"/>
    </ligand>
</feature>
<dbReference type="RefSeq" id="WP_048837110.1">
    <property type="nucleotide sequence ID" value="NZ_BAMV01000001.1"/>
</dbReference>
<evidence type="ECO:0000256" key="4">
    <source>
        <dbReference type="ARBA" id="ARBA00022723"/>
    </source>
</evidence>
<evidence type="ECO:0000256" key="9">
    <source>
        <dbReference type="HAMAP-Rule" id="MF_00020"/>
    </source>
</evidence>
<evidence type="ECO:0000256" key="1">
    <source>
        <dbReference type="ARBA" id="ARBA00008748"/>
    </source>
</evidence>
<dbReference type="PROSITE" id="PS01076">
    <property type="entry name" value="ACETATE_KINASE_2"/>
    <property type="match status" value="1"/>
</dbReference>
<comment type="caution">
    <text evidence="11">The sequence shown here is derived from an EMBL/GenBank/DDBJ whole genome shotgun (WGS) entry which is preliminary data.</text>
</comment>
<dbReference type="PRINTS" id="PR00471">
    <property type="entry name" value="ACETATEKNASE"/>
</dbReference>
<dbReference type="EMBL" id="BJVU01000005">
    <property type="protein sequence ID" value="GEL58862.1"/>
    <property type="molecule type" value="Genomic_DNA"/>
</dbReference>
<protein>
    <recommendedName>
        <fullName evidence="9">Acetate kinase</fullName>
        <ecNumber evidence="9">2.7.2.1</ecNumber>
    </recommendedName>
    <alternativeName>
        <fullName evidence="9">Acetokinase</fullName>
    </alternativeName>
</protein>